<accession>A0A1I1APT4</accession>
<name>A0A1I1APT4_9CLOT</name>
<dbReference type="PANTHER" id="PTHR43842">
    <property type="entry name" value="PROPIONYL-COA CARBOXYLASE BETA CHAIN"/>
    <property type="match status" value="1"/>
</dbReference>
<dbReference type="RefSeq" id="WP_090042840.1">
    <property type="nucleotide sequence ID" value="NZ_FOKI01000041.1"/>
</dbReference>
<dbReference type="Proteomes" id="UP000198619">
    <property type="component" value="Unassembled WGS sequence"/>
</dbReference>
<gene>
    <name evidence="3" type="ORF">SAMN04488528_104120</name>
</gene>
<dbReference type="STRING" id="84698.SAMN04488528_104120"/>
<feature type="domain" description="CoA carboxyltransferase C-terminal" evidence="2">
    <location>
        <begin position="246"/>
        <end position="474"/>
    </location>
</feature>
<dbReference type="GO" id="GO:0016740">
    <property type="term" value="F:transferase activity"/>
    <property type="evidence" value="ECO:0007669"/>
    <property type="project" value="UniProtKB-KW"/>
</dbReference>
<dbReference type="PROSITE" id="PS50989">
    <property type="entry name" value="COA_CT_CTER"/>
    <property type="match status" value="1"/>
</dbReference>
<keyword evidence="3" id="KW-0808">Transferase</keyword>
<dbReference type="PROSITE" id="PS50980">
    <property type="entry name" value="COA_CT_NTER"/>
    <property type="match status" value="1"/>
</dbReference>
<dbReference type="AlphaFoldDB" id="A0A1I1APT4"/>
<feature type="domain" description="CoA carboxyltransferase N-terminal" evidence="1">
    <location>
        <begin position="1"/>
        <end position="174"/>
    </location>
</feature>
<dbReference type="Pfam" id="PF01039">
    <property type="entry name" value="Carboxyl_trans"/>
    <property type="match status" value="1"/>
</dbReference>
<protein>
    <submittedName>
        <fullName evidence="3">Acetyl-CoA carboxylase, carboxyltransferase component</fullName>
    </submittedName>
</protein>
<dbReference type="EMBL" id="FOKI01000041">
    <property type="protein sequence ID" value="SFB39426.1"/>
    <property type="molecule type" value="Genomic_DNA"/>
</dbReference>
<proteinExistence type="predicted"/>
<dbReference type="InterPro" id="IPR011762">
    <property type="entry name" value="COA_CT_N"/>
</dbReference>
<evidence type="ECO:0000313" key="3">
    <source>
        <dbReference type="EMBL" id="SFB39426.1"/>
    </source>
</evidence>
<evidence type="ECO:0000259" key="2">
    <source>
        <dbReference type="PROSITE" id="PS50989"/>
    </source>
</evidence>
<keyword evidence="4" id="KW-1185">Reference proteome</keyword>
<evidence type="ECO:0000313" key="4">
    <source>
        <dbReference type="Proteomes" id="UP000198619"/>
    </source>
</evidence>
<organism evidence="3 4">
    <name type="scientific">Clostridium frigidicarnis</name>
    <dbReference type="NCBI Taxonomy" id="84698"/>
    <lineage>
        <taxon>Bacteria</taxon>
        <taxon>Bacillati</taxon>
        <taxon>Bacillota</taxon>
        <taxon>Clostridia</taxon>
        <taxon>Eubacteriales</taxon>
        <taxon>Clostridiaceae</taxon>
        <taxon>Clostridium</taxon>
    </lineage>
</organism>
<dbReference type="GO" id="GO:0004658">
    <property type="term" value="F:propionyl-CoA carboxylase activity"/>
    <property type="evidence" value="ECO:0007669"/>
    <property type="project" value="TreeGrafter"/>
</dbReference>
<dbReference type="SUPFAM" id="SSF52096">
    <property type="entry name" value="ClpP/crotonase"/>
    <property type="match status" value="2"/>
</dbReference>
<dbReference type="OrthoDB" id="9803706at2"/>
<evidence type="ECO:0000259" key="1">
    <source>
        <dbReference type="PROSITE" id="PS50980"/>
    </source>
</evidence>
<dbReference type="InterPro" id="IPR011763">
    <property type="entry name" value="COA_CT_C"/>
</dbReference>
<dbReference type="PANTHER" id="PTHR43842:SF2">
    <property type="entry name" value="PROPIONYL-COA CARBOXYLASE BETA CHAIN, MITOCHONDRIAL"/>
    <property type="match status" value="1"/>
</dbReference>
<reference evidence="3 4" key="1">
    <citation type="submission" date="2016-10" db="EMBL/GenBank/DDBJ databases">
        <authorList>
            <person name="de Groot N.N."/>
        </authorList>
    </citation>
    <scope>NUCLEOTIDE SEQUENCE [LARGE SCALE GENOMIC DNA]</scope>
    <source>
        <strain evidence="3 4">DSM 12271</strain>
    </source>
</reference>
<dbReference type="InterPro" id="IPR034733">
    <property type="entry name" value="AcCoA_carboxyl_beta"/>
</dbReference>
<dbReference type="InterPro" id="IPR029045">
    <property type="entry name" value="ClpP/crotonase-like_dom_sf"/>
</dbReference>
<dbReference type="Gene3D" id="3.90.226.10">
    <property type="entry name" value="2-enoyl-CoA Hydratase, Chain A, domain 1"/>
    <property type="match status" value="2"/>
</dbReference>
<dbReference type="InterPro" id="IPR051047">
    <property type="entry name" value="AccD/PCCB"/>
</dbReference>
<sequence>MDNVKKLIGIKENFNQNEEKKLEGQHMLKKLGARERINILLDEDSFIEIGAFIKESCVITGYGTIDGKLVYVYSQDYTKNGALMNSNSAEKIVDIIELALKMGAPIIQILDSAGVVIEEGLEILKKYSKINNIIAKTSGVIPQISLILGPCLGMSAVTASMSDFTIISKDTGSMTLNSYEFLSNKEGTFIEKSELGSSSKSSNIGGASIVMDNDEQCIEITKKIVGYIPSNNMCKNVKKEHSNKEFIQEILDEMCNKNNLNLNLIINHVLDDDSRLELYAEMSHNVSTVLGKINGITVGIFCTSKEYLNINDINKLTRFIKLCDAYHIPIISMVNTDGFEVSLDSEKEGLYFSIAKLTFAISESTTPKIALIVGKSYGSSYMTFSGKQSGFDIVYAWPSAQICLSNPENIIKKMKRSEILQAEKPKQKEREIISKLIDDMVSPYKAAEIGLIDDIIIPRETRARLYMLIDMLQTKKEVKYTKSHGTMLI</sequence>